<proteinExistence type="predicted"/>
<keyword evidence="2" id="KW-1185">Reference proteome</keyword>
<evidence type="ECO:0000313" key="2">
    <source>
        <dbReference type="Proteomes" id="UP000186601"/>
    </source>
</evidence>
<protein>
    <submittedName>
        <fullName evidence="1">Uncharacterized protein</fullName>
    </submittedName>
</protein>
<sequence>MTDVVDTKPDAEIDSDYDLYAASFRREAGELCHWILWVRLDEMNGVTIEADGWNGNWVTRAIGHHAPYQSAAILEFEIIGSIPVADWPAFRDNIPIKFPPDNRSEAWNCQSFIKTVVRDMDKRGWIDDGLRAELENGSLLHKISPELV</sequence>
<evidence type="ECO:0000313" key="1">
    <source>
        <dbReference type="EMBL" id="PSR94571.1"/>
    </source>
</evidence>
<name>A0A2R6PNL6_9APHY</name>
<dbReference type="EMBL" id="MLYV02000447">
    <property type="protein sequence ID" value="PSR94571.1"/>
    <property type="molecule type" value="Genomic_DNA"/>
</dbReference>
<dbReference type="Proteomes" id="UP000186601">
    <property type="component" value="Unassembled WGS sequence"/>
</dbReference>
<comment type="caution">
    <text evidence="1">The sequence shown here is derived from an EMBL/GenBank/DDBJ whole genome shotgun (WGS) entry which is preliminary data.</text>
</comment>
<accession>A0A2R6PNL6</accession>
<gene>
    <name evidence="1" type="ORF">PHLCEN_2v4439</name>
</gene>
<dbReference type="AlphaFoldDB" id="A0A2R6PNL6"/>
<reference evidence="1 2" key="1">
    <citation type="submission" date="2018-02" db="EMBL/GenBank/DDBJ databases">
        <title>Genome sequence of the basidiomycete white-rot fungus Phlebia centrifuga.</title>
        <authorList>
            <person name="Granchi Z."/>
            <person name="Peng M."/>
            <person name="de Vries R.P."/>
            <person name="Hilden K."/>
            <person name="Makela M.R."/>
            <person name="Grigoriev I."/>
            <person name="Riley R."/>
        </authorList>
    </citation>
    <scope>NUCLEOTIDE SEQUENCE [LARGE SCALE GENOMIC DNA]</scope>
    <source>
        <strain evidence="1 2">FBCC195</strain>
    </source>
</reference>
<organism evidence="1 2">
    <name type="scientific">Hermanssonia centrifuga</name>
    <dbReference type="NCBI Taxonomy" id="98765"/>
    <lineage>
        <taxon>Eukaryota</taxon>
        <taxon>Fungi</taxon>
        <taxon>Dikarya</taxon>
        <taxon>Basidiomycota</taxon>
        <taxon>Agaricomycotina</taxon>
        <taxon>Agaricomycetes</taxon>
        <taxon>Polyporales</taxon>
        <taxon>Meruliaceae</taxon>
        <taxon>Hermanssonia</taxon>
    </lineage>
</organism>